<evidence type="ECO:0000313" key="12">
    <source>
        <dbReference type="EMBL" id="GEL24835.1"/>
    </source>
</evidence>
<evidence type="ECO:0000256" key="6">
    <source>
        <dbReference type="ARBA" id="ARBA00022982"/>
    </source>
</evidence>
<accession>A0A511DJ34</accession>
<evidence type="ECO:0000256" key="1">
    <source>
        <dbReference type="ARBA" id="ARBA00004141"/>
    </source>
</evidence>
<protein>
    <recommendedName>
        <fullName evidence="11">Cytochrome b/b6 C-terminal region profile domain-containing protein</fullName>
    </recommendedName>
</protein>
<dbReference type="SUPFAM" id="SSF81648">
    <property type="entry name" value="a domain/subunit of cytochrome bc1 complex (Ubiquinol-cytochrome c reductase)"/>
    <property type="match status" value="1"/>
</dbReference>
<dbReference type="Gene3D" id="1.20.810.10">
    <property type="entry name" value="Cytochrome Bc1 Complex, Chain C"/>
    <property type="match status" value="1"/>
</dbReference>
<organism evidence="12 13">
    <name type="scientific">Pseudonocardia sulfidoxydans NBRC 16205</name>
    <dbReference type="NCBI Taxonomy" id="1223511"/>
    <lineage>
        <taxon>Bacteria</taxon>
        <taxon>Bacillati</taxon>
        <taxon>Actinomycetota</taxon>
        <taxon>Actinomycetes</taxon>
        <taxon>Pseudonocardiales</taxon>
        <taxon>Pseudonocardiaceae</taxon>
        <taxon>Pseudonocardia</taxon>
    </lineage>
</organism>
<keyword evidence="13" id="KW-1185">Reference proteome</keyword>
<dbReference type="EMBL" id="BJVJ01000041">
    <property type="protein sequence ID" value="GEL24835.1"/>
    <property type="molecule type" value="Genomic_DNA"/>
</dbReference>
<evidence type="ECO:0000256" key="4">
    <source>
        <dbReference type="ARBA" id="ARBA00022692"/>
    </source>
</evidence>
<evidence type="ECO:0000256" key="5">
    <source>
        <dbReference type="ARBA" id="ARBA00022723"/>
    </source>
</evidence>
<dbReference type="GO" id="GO:0016020">
    <property type="term" value="C:membrane"/>
    <property type="evidence" value="ECO:0007669"/>
    <property type="project" value="UniProtKB-SubCell"/>
</dbReference>
<dbReference type="AlphaFoldDB" id="A0A511DJ34"/>
<keyword evidence="8" id="KW-0408">Iron</keyword>
<keyword evidence="9 10" id="KW-0472">Membrane</keyword>
<name>A0A511DJ34_9PSEU</name>
<dbReference type="PROSITE" id="PS51003">
    <property type="entry name" value="CYTB_CTER"/>
    <property type="match status" value="1"/>
</dbReference>
<evidence type="ECO:0000313" key="13">
    <source>
        <dbReference type="Proteomes" id="UP000321685"/>
    </source>
</evidence>
<evidence type="ECO:0000256" key="8">
    <source>
        <dbReference type="ARBA" id="ARBA00023004"/>
    </source>
</evidence>
<keyword evidence="4 10" id="KW-0812">Transmembrane</keyword>
<evidence type="ECO:0000259" key="11">
    <source>
        <dbReference type="PROSITE" id="PS51003"/>
    </source>
</evidence>
<dbReference type="GO" id="GO:0046872">
    <property type="term" value="F:metal ion binding"/>
    <property type="evidence" value="ECO:0007669"/>
    <property type="project" value="UniProtKB-KW"/>
</dbReference>
<proteinExistence type="predicted"/>
<dbReference type="Proteomes" id="UP000321685">
    <property type="component" value="Unassembled WGS sequence"/>
</dbReference>
<keyword evidence="2" id="KW-0813">Transport</keyword>
<evidence type="ECO:0000256" key="7">
    <source>
        <dbReference type="ARBA" id="ARBA00022989"/>
    </source>
</evidence>
<feature type="transmembrane region" description="Helical" evidence="10">
    <location>
        <begin position="56"/>
        <end position="77"/>
    </location>
</feature>
<evidence type="ECO:0000256" key="10">
    <source>
        <dbReference type="SAM" id="Phobius"/>
    </source>
</evidence>
<dbReference type="InterPro" id="IPR027387">
    <property type="entry name" value="Cytb/b6-like_sf"/>
</dbReference>
<keyword evidence="7 10" id="KW-1133">Transmembrane helix</keyword>
<keyword evidence="3" id="KW-0349">Heme</keyword>
<dbReference type="GO" id="GO:0009055">
    <property type="term" value="F:electron transfer activity"/>
    <property type="evidence" value="ECO:0007669"/>
    <property type="project" value="InterPro"/>
</dbReference>
<comment type="caution">
    <text evidence="12">The sequence shown here is derived from an EMBL/GenBank/DDBJ whole genome shotgun (WGS) entry which is preliminary data.</text>
</comment>
<keyword evidence="5" id="KW-0479">Metal-binding</keyword>
<feature type="domain" description="Cytochrome b/b6 C-terminal region profile" evidence="11">
    <location>
        <begin position="1"/>
        <end position="110"/>
    </location>
</feature>
<evidence type="ECO:0000256" key="9">
    <source>
        <dbReference type="ARBA" id="ARBA00023136"/>
    </source>
</evidence>
<dbReference type="GO" id="GO:0016491">
    <property type="term" value="F:oxidoreductase activity"/>
    <property type="evidence" value="ECO:0007669"/>
    <property type="project" value="InterPro"/>
</dbReference>
<dbReference type="InterPro" id="IPR005798">
    <property type="entry name" value="Cyt_b/b6_C"/>
</dbReference>
<dbReference type="InterPro" id="IPR036150">
    <property type="entry name" value="Cyt_b/b6_C_sf"/>
</dbReference>
<reference evidence="12 13" key="1">
    <citation type="submission" date="2019-07" db="EMBL/GenBank/DDBJ databases">
        <title>Whole genome shotgun sequence of Pseudonocardia sulfidoxydans NBRC 16205.</title>
        <authorList>
            <person name="Hosoyama A."/>
            <person name="Uohara A."/>
            <person name="Ohji S."/>
            <person name="Ichikawa N."/>
        </authorList>
    </citation>
    <scope>NUCLEOTIDE SEQUENCE [LARGE SCALE GENOMIC DNA]</scope>
    <source>
        <strain evidence="12 13">NBRC 16205</strain>
    </source>
</reference>
<keyword evidence="6" id="KW-0249">Electron transport</keyword>
<sequence>MAGLFQINPIWNFGPYDPAQISAGSQPDWYVLLTEGVLRIFPPWDMHLGNYDIPPAFWASPAFLPVLYVLAALYPAIERRFTQDRSLHNLLQRPRDVPVRTSLGVMGLAF</sequence>
<gene>
    <name evidence="12" type="ORF">PSU4_37890</name>
</gene>
<evidence type="ECO:0000256" key="3">
    <source>
        <dbReference type="ARBA" id="ARBA00022617"/>
    </source>
</evidence>
<comment type="subcellular location">
    <subcellularLocation>
        <location evidence="1">Membrane</location>
        <topology evidence="1">Multi-pass membrane protein</topology>
    </subcellularLocation>
</comment>
<evidence type="ECO:0000256" key="2">
    <source>
        <dbReference type="ARBA" id="ARBA00022448"/>
    </source>
</evidence>